<sequence length="37" mass="4723">MTLHKTVPYNSFKLPHVLKWEYLHEIYCYDYRTKELY</sequence>
<gene>
    <name evidence="1" type="ORF">JA1_0078</name>
</gene>
<protein>
    <submittedName>
        <fullName evidence="1">Uncharacterized protein</fullName>
    </submittedName>
</protein>
<organism evidence="1 2">
    <name type="scientific">Vibrio phage JA-1</name>
    <dbReference type="NCBI Taxonomy" id="1283071"/>
    <lineage>
        <taxon>Viruses</taxon>
        <taxon>Duplodnaviria</taxon>
        <taxon>Heunggongvirae</taxon>
        <taxon>Uroviricota</taxon>
        <taxon>Caudoviricetes</taxon>
        <taxon>Schitoviridae</taxon>
        <taxon>Pacinivirus</taxon>
        <taxon>Pacinivirus VCO139</taxon>
    </lineage>
</organism>
<dbReference type="GeneID" id="16194962"/>
<dbReference type="KEGG" id="vg:16194962"/>
<reference evidence="1 2" key="1">
    <citation type="journal article" date="2013" name="Virol. J.">
        <title>Whole genome sequencing and comparative genomic analyses of two Vibrio cholerae O139 Bengal-specific Podoviruses to other N4-like phages reveal extensive genetic diversity.</title>
        <authorList>
            <person name="Fouts D.E."/>
            <person name="Klumpp J."/>
            <person name="Bishop-Lilly K.A."/>
            <person name="Rajavel M."/>
            <person name="Willner K.M."/>
            <person name="Butani A."/>
            <person name="Henry M."/>
            <person name="Biswas B."/>
            <person name="Li M."/>
            <person name="Albert M.J."/>
            <person name="Loessner M.J."/>
            <person name="Calendar R."/>
            <person name="Sozhamannan S."/>
        </authorList>
    </citation>
    <scope>NUCLEOTIDE SEQUENCE [LARGE SCALE GENOMIC DNA]</scope>
</reference>
<dbReference type="RefSeq" id="YP_008126841.1">
    <property type="nucleotide sequence ID" value="NC_021540.1"/>
</dbReference>
<dbReference type="Proteomes" id="UP000014320">
    <property type="component" value="Segment"/>
</dbReference>
<proteinExistence type="predicted"/>
<evidence type="ECO:0000313" key="2">
    <source>
        <dbReference type="Proteomes" id="UP000014320"/>
    </source>
</evidence>
<dbReference type="EMBL" id="KC438282">
    <property type="protein sequence ID" value="AGI61830.1"/>
    <property type="molecule type" value="Genomic_DNA"/>
</dbReference>
<evidence type="ECO:0000313" key="1">
    <source>
        <dbReference type="EMBL" id="AGI61830.1"/>
    </source>
</evidence>
<name>R9R4P6_9CAUD</name>
<accession>R9R4P6</accession>